<keyword evidence="2" id="KW-1185">Reference proteome</keyword>
<dbReference type="Proteomes" id="UP000298327">
    <property type="component" value="Unassembled WGS sequence"/>
</dbReference>
<name>A0A4Y9XXE6_9AGAM</name>
<reference evidence="1 2" key="1">
    <citation type="submission" date="2019-02" db="EMBL/GenBank/DDBJ databases">
        <title>Genome sequencing of the rare red list fungi Dentipellis fragilis.</title>
        <authorList>
            <person name="Buettner E."/>
            <person name="Kellner H."/>
        </authorList>
    </citation>
    <scope>NUCLEOTIDE SEQUENCE [LARGE SCALE GENOMIC DNA]</scope>
    <source>
        <strain evidence="1 2">DSM 105465</strain>
    </source>
</reference>
<gene>
    <name evidence="1" type="ORF">EVG20_g9551</name>
</gene>
<dbReference type="AlphaFoldDB" id="A0A4Y9XXE6"/>
<accession>A0A4Y9XXE6</accession>
<comment type="caution">
    <text evidence="1">The sequence shown here is derived from an EMBL/GenBank/DDBJ whole genome shotgun (WGS) entry which is preliminary data.</text>
</comment>
<dbReference type="EMBL" id="SEOQ01000983">
    <property type="protein sequence ID" value="TFY54826.1"/>
    <property type="molecule type" value="Genomic_DNA"/>
</dbReference>
<evidence type="ECO:0000313" key="2">
    <source>
        <dbReference type="Proteomes" id="UP000298327"/>
    </source>
</evidence>
<proteinExistence type="predicted"/>
<organism evidence="1 2">
    <name type="scientific">Dentipellis fragilis</name>
    <dbReference type="NCBI Taxonomy" id="205917"/>
    <lineage>
        <taxon>Eukaryota</taxon>
        <taxon>Fungi</taxon>
        <taxon>Dikarya</taxon>
        <taxon>Basidiomycota</taxon>
        <taxon>Agaricomycotina</taxon>
        <taxon>Agaricomycetes</taxon>
        <taxon>Russulales</taxon>
        <taxon>Hericiaceae</taxon>
        <taxon>Dentipellis</taxon>
    </lineage>
</organism>
<sequence length="114" mass="12569">MAVLVPHGNHRRVRWSVRGGRLMPAHQCASALNAHRLFFLLPPSRHSSPPSRHSSLPLVSIHNLPRCPNTPYVTFALAHLVSRLALLHQQVTCLCPRSSTLALQSFADLVALTS</sequence>
<protein>
    <submittedName>
        <fullName evidence="1">Uncharacterized protein</fullName>
    </submittedName>
</protein>
<evidence type="ECO:0000313" key="1">
    <source>
        <dbReference type="EMBL" id="TFY54826.1"/>
    </source>
</evidence>